<accession>A0A150FUP1</accession>
<organism evidence="5 6">
    <name type="scientific">Gonium pectorale</name>
    <name type="common">Green alga</name>
    <dbReference type="NCBI Taxonomy" id="33097"/>
    <lineage>
        <taxon>Eukaryota</taxon>
        <taxon>Viridiplantae</taxon>
        <taxon>Chlorophyta</taxon>
        <taxon>core chlorophytes</taxon>
        <taxon>Chlorophyceae</taxon>
        <taxon>CS clade</taxon>
        <taxon>Chlamydomonadales</taxon>
        <taxon>Volvocaceae</taxon>
        <taxon>Gonium</taxon>
    </lineage>
</organism>
<protein>
    <recommendedName>
        <fullName evidence="4">Protein kinase domain-containing protein</fullName>
    </recommendedName>
</protein>
<evidence type="ECO:0000256" key="2">
    <source>
        <dbReference type="ARBA" id="ARBA00022741"/>
    </source>
</evidence>
<evidence type="ECO:0000259" key="4">
    <source>
        <dbReference type="PROSITE" id="PS50011"/>
    </source>
</evidence>
<evidence type="ECO:0000313" key="5">
    <source>
        <dbReference type="EMBL" id="KXZ41298.1"/>
    </source>
</evidence>
<proteinExistence type="inferred from homology"/>
<dbReference type="Pfam" id="PF00069">
    <property type="entry name" value="Pkinase"/>
    <property type="match status" value="1"/>
</dbReference>
<dbReference type="SUPFAM" id="SSF56112">
    <property type="entry name" value="Protein kinase-like (PK-like)"/>
    <property type="match status" value="1"/>
</dbReference>
<dbReference type="InterPro" id="IPR011009">
    <property type="entry name" value="Kinase-like_dom_sf"/>
</dbReference>
<dbReference type="SMART" id="SM00220">
    <property type="entry name" value="S_TKc"/>
    <property type="match status" value="1"/>
</dbReference>
<evidence type="ECO:0000256" key="3">
    <source>
        <dbReference type="ARBA" id="ARBA00022840"/>
    </source>
</evidence>
<dbReference type="EMBL" id="LSYV01000568">
    <property type="protein sequence ID" value="KXZ41298.1"/>
    <property type="molecule type" value="Genomic_DNA"/>
</dbReference>
<evidence type="ECO:0000313" key="6">
    <source>
        <dbReference type="Proteomes" id="UP000075714"/>
    </source>
</evidence>
<sequence>MHEWDIETEDDNEMIAHFVKLIAAGSLLVTKFENLCGKKLTPAQKKGLHGHDIAMRALAYEAMDKEMALLYLGEIGSHLQSSTRKAILACKGYIFNRRPMASTGQLYTPMYYVFRGAGVYCGKAFDVSRAGASASMKRENEVSESVHSDQACPTLIKVLDAFHVGQHAVLILPLLAKSVADLLAAASPGVVDDEAPAYVAAGVLAAMAGLAAKGWCHGDIKPANIMLEAGNEKRIVLVDLGACTRLNEEIMEFTEHYALDLPMIASLRWDLACLASTLCVLIGIPVKDSSVQGVISYLTSLGDDLSFGGQLALHILKHLDKVDNVEQLRAVVWDDVMERVRGRLGEVHASTLAAWWPSPL</sequence>
<dbReference type="Gene3D" id="1.10.510.10">
    <property type="entry name" value="Transferase(Phosphotransferase) domain 1"/>
    <property type="match status" value="1"/>
</dbReference>
<feature type="domain" description="Protein kinase" evidence="4">
    <location>
        <begin position="16"/>
        <end position="360"/>
    </location>
</feature>
<dbReference type="PANTHER" id="PTHR45832">
    <property type="entry name" value="SERINE/THREONINE-PROTEIN KINASE SAMKA-RELATED-RELATED"/>
    <property type="match status" value="1"/>
</dbReference>
<gene>
    <name evidence="5" type="ORF">GPECTOR_571g611</name>
</gene>
<keyword evidence="3" id="KW-0067">ATP-binding</keyword>
<dbReference type="GO" id="GO:0004672">
    <property type="term" value="F:protein kinase activity"/>
    <property type="evidence" value="ECO:0007669"/>
    <property type="project" value="InterPro"/>
</dbReference>
<dbReference type="InterPro" id="IPR051931">
    <property type="entry name" value="PAK3-like"/>
</dbReference>
<name>A0A150FUP1_GONPE</name>
<comment type="caution">
    <text evidence="5">The sequence shown here is derived from an EMBL/GenBank/DDBJ whole genome shotgun (WGS) entry which is preliminary data.</text>
</comment>
<dbReference type="OrthoDB" id="555478at2759"/>
<reference evidence="6" key="1">
    <citation type="journal article" date="2016" name="Nat. Commun.">
        <title>The Gonium pectorale genome demonstrates co-option of cell cycle regulation during the evolution of multicellularity.</title>
        <authorList>
            <person name="Hanschen E.R."/>
            <person name="Marriage T.N."/>
            <person name="Ferris P.J."/>
            <person name="Hamaji T."/>
            <person name="Toyoda A."/>
            <person name="Fujiyama A."/>
            <person name="Neme R."/>
            <person name="Noguchi H."/>
            <person name="Minakuchi Y."/>
            <person name="Suzuki M."/>
            <person name="Kawai-Toyooka H."/>
            <person name="Smith D.R."/>
            <person name="Sparks H."/>
            <person name="Anderson J."/>
            <person name="Bakaric R."/>
            <person name="Luria V."/>
            <person name="Karger A."/>
            <person name="Kirschner M.W."/>
            <person name="Durand P.M."/>
            <person name="Michod R.E."/>
            <person name="Nozaki H."/>
            <person name="Olson B.J."/>
        </authorList>
    </citation>
    <scope>NUCLEOTIDE SEQUENCE [LARGE SCALE GENOMIC DNA]</scope>
    <source>
        <strain evidence="6">NIES-2863</strain>
    </source>
</reference>
<evidence type="ECO:0000256" key="1">
    <source>
        <dbReference type="ARBA" id="ARBA00008874"/>
    </source>
</evidence>
<dbReference type="AlphaFoldDB" id="A0A150FUP1"/>
<dbReference type="STRING" id="33097.A0A150FUP1"/>
<dbReference type="InterPro" id="IPR000719">
    <property type="entry name" value="Prot_kinase_dom"/>
</dbReference>
<dbReference type="PANTHER" id="PTHR45832:SF22">
    <property type="entry name" value="SERINE_THREONINE-PROTEIN KINASE SAMKA-RELATED"/>
    <property type="match status" value="1"/>
</dbReference>
<comment type="similarity">
    <text evidence="1">Belongs to the protein kinase superfamily. STE Ser/Thr protein kinase family. STE20 subfamily.</text>
</comment>
<dbReference type="Proteomes" id="UP000075714">
    <property type="component" value="Unassembled WGS sequence"/>
</dbReference>
<dbReference type="PROSITE" id="PS50011">
    <property type="entry name" value="PROTEIN_KINASE_DOM"/>
    <property type="match status" value="1"/>
</dbReference>
<keyword evidence="6" id="KW-1185">Reference proteome</keyword>
<dbReference type="GO" id="GO:0005524">
    <property type="term" value="F:ATP binding"/>
    <property type="evidence" value="ECO:0007669"/>
    <property type="project" value="UniProtKB-KW"/>
</dbReference>
<keyword evidence="2" id="KW-0547">Nucleotide-binding</keyword>